<name>A0A6J5P9J5_9CAUD</name>
<sequence length="91" mass="10097">MKLAIQIEYTNGEVATYIAQPPEWAKWEQKTGNTIQQAQDKVGISDLMFLAFHAMKREAGGKPVKPYEVWSETISDITVGESVPKAISAEV</sequence>
<accession>A0A6J5P9J5</accession>
<proteinExistence type="predicted"/>
<protein>
    <submittedName>
        <fullName evidence="1">Uncharacterized protein</fullName>
    </submittedName>
</protein>
<gene>
    <name evidence="1" type="ORF">UFOVP874_10</name>
</gene>
<evidence type="ECO:0000313" key="1">
    <source>
        <dbReference type="EMBL" id="CAB4168173.1"/>
    </source>
</evidence>
<organism evidence="1">
    <name type="scientific">uncultured Caudovirales phage</name>
    <dbReference type="NCBI Taxonomy" id="2100421"/>
    <lineage>
        <taxon>Viruses</taxon>
        <taxon>Duplodnaviria</taxon>
        <taxon>Heunggongvirae</taxon>
        <taxon>Uroviricota</taxon>
        <taxon>Caudoviricetes</taxon>
        <taxon>Peduoviridae</taxon>
        <taxon>Maltschvirus</taxon>
        <taxon>Maltschvirus maltsch</taxon>
    </lineage>
</organism>
<dbReference type="EMBL" id="LR796818">
    <property type="protein sequence ID" value="CAB4168173.1"/>
    <property type="molecule type" value="Genomic_DNA"/>
</dbReference>
<reference evidence="1" key="1">
    <citation type="submission" date="2020-04" db="EMBL/GenBank/DDBJ databases">
        <authorList>
            <person name="Chiriac C."/>
            <person name="Salcher M."/>
            <person name="Ghai R."/>
            <person name="Kavagutti S V."/>
        </authorList>
    </citation>
    <scope>NUCLEOTIDE SEQUENCE</scope>
</reference>